<proteinExistence type="predicted"/>
<dbReference type="InterPro" id="IPR029044">
    <property type="entry name" value="Nucleotide-diphossugar_trans"/>
</dbReference>
<dbReference type="GO" id="GO:0016758">
    <property type="term" value="F:hexosyltransferase activity"/>
    <property type="evidence" value="ECO:0007669"/>
    <property type="project" value="UniProtKB-ARBA"/>
</dbReference>
<dbReference type="EMBL" id="BMOB01000003">
    <property type="protein sequence ID" value="GGI81967.1"/>
    <property type="molecule type" value="Genomic_DNA"/>
</dbReference>
<dbReference type="CDD" id="cd06433">
    <property type="entry name" value="GT_2_WfgS_like"/>
    <property type="match status" value="1"/>
</dbReference>
<keyword evidence="2" id="KW-0808">Transferase</keyword>
<gene>
    <name evidence="2" type="primary">wbyL</name>
    <name evidence="2" type="ORF">GCM10007966_08160</name>
</gene>
<dbReference type="Proteomes" id="UP000630149">
    <property type="component" value="Unassembled WGS sequence"/>
</dbReference>
<feature type="domain" description="Glycosyltransferase 2-like" evidence="1">
    <location>
        <begin position="16"/>
        <end position="151"/>
    </location>
</feature>
<dbReference type="OrthoDB" id="396512at2"/>
<evidence type="ECO:0000313" key="2">
    <source>
        <dbReference type="EMBL" id="GGI81967.1"/>
    </source>
</evidence>
<dbReference type="PANTHER" id="PTHR22916">
    <property type="entry name" value="GLYCOSYLTRANSFERASE"/>
    <property type="match status" value="1"/>
</dbReference>
<protein>
    <submittedName>
        <fullName evidence="2">Glycosyl transferase</fullName>
    </submittedName>
</protein>
<evidence type="ECO:0000259" key="1">
    <source>
        <dbReference type="Pfam" id="PF00535"/>
    </source>
</evidence>
<reference evidence="2" key="2">
    <citation type="submission" date="2020-09" db="EMBL/GenBank/DDBJ databases">
        <authorList>
            <person name="Sun Q."/>
            <person name="Ohkuma M."/>
        </authorList>
    </citation>
    <scope>NUCLEOTIDE SEQUENCE</scope>
    <source>
        <strain evidence="2">JCM 13919</strain>
    </source>
</reference>
<dbReference type="Pfam" id="PF00535">
    <property type="entry name" value="Glycos_transf_2"/>
    <property type="match status" value="1"/>
</dbReference>
<name>A0A917JQX8_9GAMM</name>
<accession>A0A917JQX8</accession>
<organism evidence="2 3">
    <name type="scientific">Legionella impletisoli</name>
    <dbReference type="NCBI Taxonomy" id="343510"/>
    <lineage>
        <taxon>Bacteria</taxon>
        <taxon>Pseudomonadati</taxon>
        <taxon>Pseudomonadota</taxon>
        <taxon>Gammaproteobacteria</taxon>
        <taxon>Legionellales</taxon>
        <taxon>Legionellaceae</taxon>
        <taxon>Legionella</taxon>
    </lineage>
</organism>
<keyword evidence="3" id="KW-1185">Reference proteome</keyword>
<dbReference type="SUPFAM" id="SSF53448">
    <property type="entry name" value="Nucleotide-diphospho-sugar transferases"/>
    <property type="match status" value="1"/>
</dbReference>
<evidence type="ECO:0000313" key="3">
    <source>
        <dbReference type="Proteomes" id="UP000630149"/>
    </source>
</evidence>
<dbReference type="Gene3D" id="3.90.550.10">
    <property type="entry name" value="Spore Coat Polysaccharide Biosynthesis Protein SpsA, Chain A"/>
    <property type="match status" value="1"/>
</dbReference>
<dbReference type="PANTHER" id="PTHR22916:SF3">
    <property type="entry name" value="UDP-GLCNAC:BETAGAL BETA-1,3-N-ACETYLGLUCOSAMINYLTRANSFERASE-LIKE PROTEIN 1"/>
    <property type="match status" value="1"/>
</dbReference>
<dbReference type="AlphaFoldDB" id="A0A917JQX8"/>
<comment type="caution">
    <text evidence="2">The sequence shown here is derived from an EMBL/GenBank/DDBJ whole genome shotgun (WGS) entry which is preliminary data.</text>
</comment>
<reference evidence="2" key="1">
    <citation type="journal article" date="2014" name="Int. J. Syst. Evol. Microbiol.">
        <title>Complete genome sequence of Corynebacterium casei LMG S-19264T (=DSM 44701T), isolated from a smear-ripened cheese.</title>
        <authorList>
            <consortium name="US DOE Joint Genome Institute (JGI-PGF)"/>
            <person name="Walter F."/>
            <person name="Albersmeier A."/>
            <person name="Kalinowski J."/>
            <person name="Ruckert C."/>
        </authorList>
    </citation>
    <scope>NUCLEOTIDE SEQUENCE</scope>
    <source>
        <strain evidence="2">JCM 13919</strain>
    </source>
</reference>
<dbReference type="InterPro" id="IPR001173">
    <property type="entry name" value="Glyco_trans_2-like"/>
</dbReference>
<sequence length="260" mass="29585">MLNFFKVYSEVNLKFSIIVATYNSQSNIKTCLQSILKQTHQQIELVIIDGGSTDGTLQEIQCSGIKPDILVSEPDNGIYDALNKGLSKATGDVIGFVHSDDFLTSTDVLASISECFLEQKVDGVYGDLQYVHRDNTNLIVRHWKSRPFNTSLLKRGWMPAHPTLYLRRGVYEKHGRFDMSLRIAADYDFIVRVMSDNELAFAYLSKVLVKMRLGGASNRNFKNLVQKSKEDYYVLRKNKVGGLYTLLCKNLLKLPQFILR</sequence>